<dbReference type="InterPro" id="IPR001611">
    <property type="entry name" value="Leu-rich_rpt"/>
</dbReference>
<feature type="region of interest" description="Disordered" evidence="3">
    <location>
        <begin position="756"/>
        <end position="788"/>
    </location>
</feature>
<evidence type="ECO:0000256" key="1">
    <source>
        <dbReference type="ARBA" id="ARBA00022614"/>
    </source>
</evidence>
<dbReference type="Pfam" id="PF10428">
    <property type="entry name" value="SOG2"/>
    <property type="match status" value="1"/>
</dbReference>
<dbReference type="Pfam" id="PF13855">
    <property type="entry name" value="LRR_8"/>
    <property type="match status" value="1"/>
</dbReference>
<keyword evidence="5" id="KW-1185">Reference proteome</keyword>
<dbReference type="InterPro" id="IPR032675">
    <property type="entry name" value="LRR_dom_sf"/>
</dbReference>
<dbReference type="PANTHER" id="PTHR48051:SF1">
    <property type="entry name" value="RAS SUPPRESSOR PROTEIN 1"/>
    <property type="match status" value="1"/>
</dbReference>
<dbReference type="PANTHER" id="PTHR48051">
    <property type="match status" value="1"/>
</dbReference>
<feature type="compositionally biased region" description="Low complexity" evidence="3">
    <location>
        <begin position="420"/>
        <end position="440"/>
    </location>
</feature>
<dbReference type="Gene3D" id="3.80.10.10">
    <property type="entry name" value="Ribonuclease Inhibitor"/>
    <property type="match status" value="1"/>
</dbReference>
<dbReference type="InterPro" id="IPR019487">
    <property type="entry name" value="RAM_signalling_pathway_SOG2"/>
</dbReference>
<feature type="compositionally biased region" description="Polar residues" evidence="3">
    <location>
        <begin position="292"/>
        <end position="308"/>
    </location>
</feature>
<evidence type="ECO:0000256" key="2">
    <source>
        <dbReference type="ARBA" id="ARBA00022737"/>
    </source>
</evidence>
<keyword evidence="2" id="KW-0677">Repeat</keyword>
<dbReference type="SUPFAM" id="SSF52075">
    <property type="entry name" value="Outer arm dynein light chain 1"/>
    <property type="match status" value="1"/>
</dbReference>
<name>A0AAD4LRC9_9AGAM</name>
<proteinExistence type="predicted"/>
<protein>
    <submittedName>
        <fullName evidence="4">RAM signaling pathway protein-domain-containing protein</fullName>
    </submittedName>
</protein>
<feature type="region of interest" description="Disordered" evidence="3">
    <location>
        <begin position="636"/>
        <end position="667"/>
    </location>
</feature>
<dbReference type="PROSITE" id="PS51450">
    <property type="entry name" value="LRR"/>
    <property type="match status" value="1"/>
</dbReference>
<dbReference type="EMBL" id="JAKELL010000001">
    <property type="protein sequence ID" value="KAH9001193.1"/>
    <property type="molecule type" value="Genomic_DNA"/>
</dbReference>
<dbReference type="Proteomes" id="UP001201163">
    <property type="component" value="Unassembled WGS sequence"/>
</dbReference>
<sequence>MVSRAKLLAEFRAGLKSASGSSNNNIGLNVESSLAARWQLGFDTESTSGVDMQLSSAFSLHERRPSSPTSTTTLNRSHISEVLLKSEDNGATLDFSHRGLTDIDEDSATQLAAIGREDLMGDEGSVLRVTLASNRLATLPVTFVLLSRLRYLNLKNNCLTMFPDVLTAMPSLEILDIGRNKLKSLPSQPGSLVNLRVFSFYKNKITRLPPYMAKFTRLSILRAEQNPWEWPPKSIMELQSTTKDFIKTVQQWIEGNASSEHREELERESQRSNFESEDNAFLDDSTPHARSFSLSSTPSARLENSVSHPSPLRSGRPSPLPLEPVSLRGRTSPPSRSPDAYFPTHEDFLDLSTDDDISRPPSDALAHVRNASYAGSSRVSGRANLFSKKSLPDLRHTKLPLAEERPIRSPSAPLWNGPTSSQPVDQPPSSRQDSSNSSDSGPINSRPGRAFFHGEIASSPIAPNRPAPTMDGERHSYFRRFSVLQSSTISKTIPDSLLRLVDAARGILFAVSQIYQALRHYTVDAIDERLASVLLKVLDPASSYITQLINALDRFDSMSRRTLPTPLVCRGVFESCKDNVAIFGKAVGVLALQLKVLATQDDVRYTRQMLLVLYGAAAEISNAWRSMVPHLDSVEPLLRDHRPPPATKTRPGGQGLAHPVSPNTTASPALPLASFPTFVPPDGTTPAERTHIARRHAGSFSSRDVETGRIMASSDEPTFFQKGVAVGTAAETPTPRVARRQPGLLPLYSASLVTSVRKGSQSRDAHSRQGSLSSLVESSSSSSPSIPGRLAVDIPTTLDSLVDKEAIDAMGKAVEAAPPVWMMMDSIIADVSEKREDIKEMLVRAQRVTQQLKSDISLLRDGTYVDRKSLRSDAHLFVKLVVHLSTDVKIYVDSHPLSTALRANMVQLTNATEEFVILLHVSSFSNTSTPRPYTPLVNGLSSNSAILGVASEDSHLGASLTRSRSALATTSRIVTATSKDMPLSALPQQAFRIPPIPHRPRRTPVEDGLDVM</sequence>
<accession>A0AAD4LRC9</accession>
<evidence type="ECO:0000313" key="4">
    <source>
        <dbReference type="EMBL" id="KAH9001193.1"/>
    </source>
</evidence>
<comment type="caution">
    <text evidence="4">The sequence shown here is derived from an EMBL/GenBank/DDBJ whole genome shotgun (WGS) entry which is preliminary data.</text>
</comment>
<organism evidence="4 5">
    <name type="scientific">Lactarius akahatsu</name>
    <dbReference type="NCBI Taxonomy" id="416441"/>
    <lineage>
        <taxon>Eukaryota</taxon>
        <taxon>Fungi</taxon>
        <taxon>Dikarya</taxon>
        <taxon>Basidiomycota</taxon>
        <taxon>Agaricomycotina</taxon>
        <taxon>Agaricomycetes</taxon>
        <taxon>Russulales</taxon>
        <taxon>Russulaceae</taxon>
        <taxon>Lactarius</taxon>
    </lineage>
</organism>
<dbReference type="SMART" id="SM00369">
    <property type="entry name" value="LRR_TYP"/>
    <property type="match status" value="3"/>
</dbReference>
<reference evidence="4" key="1">
    <citation type="submission" date="2022-01" db="EMBL/GenBank/DDBJ databases">
        <title>Comparative genomics reveals a dynamic genome evolution in the ectomycorrhizal milk-cap (Lactarius) mushrooms.</title>
        <authorList>
            <consortium name="DOE Joint Genome Institute"/>
            <person name="Lebreton A."/>
            <person name="Tang N."/>
            <person name="Kuo A."/>
            <person name="LaButti K."/>
            <person name="Drula E."/>
            <person name="Barry K."/>
            <person name="Clum A."/>
            <person name="Lipzen A."/>
            <person name="Mousain D."/>
            <person name="Ng V."/>
            <person name="Wang R."/>
            <person name="Wang X."/>
            <person name="Dai Y."/>
            <person name="Henrissat B."/>
            <person name="Grigoriev I.V."/>
            <person name="Guerin-Laguette A."/>
            <person name="Yu F."/>
            <person name="Martin F.M."/>
        </authorList>
    </citation>
    <scope>NUCLEOTIDE SEQUENCE</scope>
    <source>
        <strain evidence="4">QP</strain>
    </source>
</reference>
<feature type="compositionally biased region" description="Basic and acidic residues" evidence="3">
    <location>
        <begin position="259"/>
        <end position="270"/>
    </location>
</feature>
<dbReference type="GO" id="GO:0005737">
    <property type="term" value="C:cytoplasm"/>
    <property type="evidence" value="ECO:0007669"/>
    <property type="project" value="TreeGrafter"/>
</dbReference>
<dbReference type="InterPro" id="IPR003591">
    <property type="entry name" value="Leu-rich_rpt_typical-subtyp"/>
</dbReference>
<keyword evidence="1" id="KW-0433">Leucine-rich repeat</keyword>
<dbReference type="InterPro" id="IPR050216">
    <property type="entry name" value="LRR_domain-containing"/>
</dbReference>
<evidence type="ECO:0000313" key="5">
    <source>
        <dbReference type="Proteomes" id="UP001201163"/>
    </source>
</evidence>
<feature type="region of interest" description="Disordered" evidence="3">
    <location>
        <begin position="397"/>
        <end position="449"/>
    </location>
</feature>
<dbReference type="AlphaFoldDB" id="A0AAD4LRC9"/>
<feature type="compositionally biased region" description="Basic and acidic residues" evidence="3">
    <location>
        <begin position="397"/>
        <end position="407"/>
    </location>
</feature>
<gene>
    <name evidence="4" type="ORF">EDB92DRAFT_1938953</name>
</gene>
<feature type="region of interest" description="Disordered" evidence="3">
    <location>
        <begin position="256"/>
        <end position="346"/>
    </location>
</feature>
<feature type="compositionally biased region" description="Low complexity" evidence="3">
    <location>
        <begin position="771"/>
        <end position="785"/>
    </location>
</feature>
<evidence type="ECO:0000256" key="3">
    <source>
        <dbReference type="SAM" id="MobiDB-lite"/>
    </source>
</evidence>